<evidence type="ECO:0000256" key="3">
    <source>
        <dbReference type="ARBA" id="ARBA00022603"/>
    </source>
</evidence>
<dbReference type="HOGENOM" id="CLU_065341_0_2_9"/>
<evidence type="ECO:0000256" key="2">
    <source>
        <dbReference type="ARBA" id="ARBA00022552"/>
    </source>
</evidence>
<keyword evidence="3 6" id="KW-0489">Methyltransferase</keyword>
<dbReference type="EMBL" id="CP003137">
    <property type="protein sequence ID" value="AEV95875.1"/>
    <property type="molecule type" value="Genomic_DNA"/>
</dbReference>
<evidence type="ECO:0000256" key="6">
    <source>
        <dbReference type="HAMAP-Rule" id="MF_00074"/>
    </source>
</evidence>
<dbReference type="STRING" id="701521.PECL_1658"/>
<accession>G8PB07</accession>
<comment type="similarity">
    <text evidence="6">Belongs to the methyltransferase superfamily. RNA methyltransferase RsmG family.</text>
</comment>
<dbReference type="GO" id="GO:0070043">
    <property type="term" value="F:rRNA (guanine-N7-)-methyltransferase activity"/>
    <property type="evidence" value="ECO:0007669"/>
    <property type="project" value="UniProtKB-UniRule"/>
</dbReference>
<keyword evidence="2 6" id="KW-0698">rRNA processing</keyword>
<name>G8PB07_PEDCP</name>
<keyword evidence="4 6" id="KW-0808">Transferase</keyword>
<gene>
    <name evidence="8" type="primary">gidB</name>
    <name evidence="6" type="synonym">rsmG</name>
    <name evidence="8" type="ordered locus">PECL_1658</name>
</gene>
<dbReference type="NCBIfam" id="TIGR00138">
    <property type="entry name" value="rsmG_gidB"/>
    <property type="match status" value="1"/>
</dbReference>
<dbReference type="EC" id="2.1.1.-" evidence="6"/>
<dbReference type="PIRSF" id="PIRSF003078">
    <property type="entry name" value="GidB"/>
    <property type="match status" value="1"/>
</dbReference>
<evidence type="ECO:0000256" key="4">
    <source>
        <dbReference type="ARBA" id="ARBA00022679"/>
    </source>
</evidence>
<feature type="binding site" evidence="6">
    <location>
        <begin position="130"/>
        <end position="131"/>
    </location>
    <ligand>
        <name>S-adenosyl-L-methionine</name>
        <dbReference type="ChEBI" id="CHEBI:59789"/>
    </ligand>
</feature>
<dbReference type="AlphaFoldDB" id="G8PB07"/>
<comment type="function">
    <text evidence="6">Specifically methylates the N7 position of a guanine in 16S rRNA.</text>
</comment>
<evidence type="ECO:0000313" key="9">
    <source>
        <dbReference type="Proteomes" id="UP000005444"/>
    </source>
</evidence>
<dbReference type="Gene3D" id="3.40.50.150">
    <property type="entry name" value="Vaccinia Virus protein VP39"/>
    <property type="match status" value="1"/>
</dbReference>
<dbReference type="Proteomes" id="UP000005444">
    <property type="component" value="Chromosome"/>
</dbReference>
<dbReference type="Pfam" id="PF02527">
    <property type="entry name" value="GidB"/>
    <property type="match status" value="1"/>
</dbReference>
<organism evidence="8 9">
    <name type="scientific">Pediococcus claussenii (strain ATCC BAA-344 / DSM 14800 / JCM 18046 / KCTC 3811 / LMG 21948 / P06)</name>
    <dbReference type="NCBI Taxonomy" id="701521"/>
    <lineage>
        <taxon>Bacteria</taxon>
        <taxon>Bacillati</taxon>
        <taxon>Bacillota</taxon>
        <taxon>Bacilli</taxon>
        <taxon>Lactobacillales</taxon>
        <taxon>Lactobacillaceae</taxon>
        <taxon>Pediococcus</taxon>
    </lineage>
</organism>
<evidence type="ECO:0000256" key="1">
    <source>
        <dbReference type="ARBA" id="ARBA00022490"/>
    </source>
</evidence>
<dbReference type="InterPro" id="IPR003682">
    <property type="entry name" value="rRNA_ssu_MeTfrase_G"/>
</dbReference>
<proteinExistence type="inferred from homology"/>
<dbReference type="HAMAP" id="MF_00074">
    <property type="entry name" value="16SrRNA_methyltr_G"/>
    <property type="match status" value="1"/>
</dbReference>
<dbReference type="InterPro" id="IPR029063">
    <property type="entry name" value="SAM-dependent_MTases_sf"/>
</dbReference>
<evidence type="ECO:0000256" key="7">
    <source>
        <dbReference type="SAM" id="MobiDB-lite"/>
    </source>
</evidence>
<evidence type="ECO:0000256" key="5">
    <source>
        <dbReference type="ARBA" id="ARBA00022691"/>
    </source>
</evidence>
<feature type="region of interest" description="Disordered" evidence="7">
    <location>
        <begin position="223"/>
        <end position="242"/>
    </location>
</feature>
<feature type="binding site" evidence="6">
    <location>
        <position position="79"/>
    </location>
    <ligand>
        <name>S-adenosyl-L-methionine</name>
        <dbReference type="ChEBI" id="CHEBI:59789"/>
    </ligand>
</feature>
<feature type="binding site" evidence="6">
    <location>
        <position position="84"/>
    </location>
    <ligand>
        <name>S-adenosyl-L-methionine</name>
        <dbReference type="ChEBI" id="CHEBI:59789"/>
    </ligand>
</feature>
<dbReference type="eggNOG" id="COG0357">
    <property type="taxonomic scope" value="Bacteria"/>
</dbReference>
<dbReference type="PANTHER" id="PTHR31760:SF0">
    <property type="entry name" value="S-ADENOSYL-L-METHIONINE-DEPENDENT METHYLTRANSFERASES SUPERFAMILY PROTEIN"/>
    <property type="match status" value="1"/>
</dbReference>
<comment type="caution">
    <text evidence="6">Lacks conserved residue(s) required for the propagation of feature annotation.</text>
</comment>
<keyword evidence="9" id="KW-1185">Reference proteome</keyword>
<dbReference type="KEGG" id="pce:PECL_1658"/>
<evidence type="ECO:0000313" key="8">
    <source>
        <dbReference type="EMBL" id="AEV95875.1"/>
    </source>
</evidence>
<keyword evidence="5 6" id="KW-0949">S-adenosyl-L-methionine</keyword>
<dbReference type="FunFam" id="3.40.50.150:FF:000041">
    <property type="entry name" value="Ribosomal RNA small subunit methyltransferase G"/>
    <property type="match status" value="1"/>
</dbReference>
<dbReference type="PANTHER" id="PTHR31760">
    <property type="entry name" value="S-ADENOSYL-L-METHIONINE-DEPENDENT METHYLTRANSFERASES SUPERFAMILY PROTEIN"/>
    <property type="match status" value="1"/>
</dbReference>
<dbReference type="PATRIC" id="fig|701521.8.peg.1559"/>
<dbReference type="RefSeq" id="WP_014216069.1">
    <property type="nucleotide sequence ID" value="NC_016605.1"/>
</dbReference>
<dbReference type="GO" id="GO:0005829">
    <property type="term" value="C:cytosol"/>
    <property type="evidence" value="ECO:0007669"/>
    <property type="project" value="TreeGrafter"/>
</dbReference>
<reference evidence="8 9" key="1">
    <citation type="journal article" date="2012" name="J. Bacteriol.">
        <title>Complete Genome Sequence of the Beer Spoilage Organism Pediococcus claussenii ATCC BAA-344T.</title>
        <authorList>
            <person name="Pittet V."/>
            <person name="Abegunde T."/>
            <person name="Marfleet T."/>
            <person name="Haakensen M."/>
            <person name="Morrow K."/>
            <person name="Jayaprakash T."/>
            <person name="Schroeder K."/>
            <person name="Trost B."/>
            <person name="Byrns S."/>
            <person name="Bergsveinson J."/>
            <person name="Kusalik A."/>
            <person name="Ziola B."/>
        </authorList>
    </citation>
    <scope>NUCLEOTIDE SEQUENCE [LARGE SCALE GENOMIC DNA]</scope>
    <source>
        <strain evidence="8 9">ATCC BAA-344</strain>
    </source>
</reference>
<feature type="binding site" evidence="6">
    <location>
        <position position="150"/>
    </location>
    <ligand>
        <name>S-adenosyl-L-methionine</name>
        <dbReference type="ChEBI" id="CHEBI:59789"/>
    </ligand>
</feature>
<sequence>MSPEEFRKALQKFGYDLSDKQMKQFEVYFEFLIATNENVNLTAITDKKDVYLKHFYDSVTPLLETPTYFADSASICDVGAGAGFPSLPIKILRPDLKITIVDALSKRITFLNELVAKLNLTDIALIHDRAETFGNKRSEYRGQFDVVTARAVARLSVLSELCIPLAKIDGYFIALKAANSETELSEGEEAISVLGGKVIENRQFELPVDGDIRNLIVVNKTRQTPNKYPRKPGTPNKEPIGS</sequence>
<comment type="subcellular location">
    <subcellularLocation>
        <location evidence="6">Cytoplasm</location>
    </subcellularLocation>
</comment>
<keyword evidence="1 6" id="KW-0963">Cytoplasm</keyword>
<protein>
    <recommendedName>
        <fullName evidence="6">Ribosomal RNA small subunit methyltransferase G</fullName>
        <ecNumber evidence="6">2.1.1.-</ecNumber>
    </recommendedName>
    <alternativeName>
        <fullName evidence="6">16S rRNA 7-methylguanosine methyltransferase</fullName>
        <shortName evidence="6">16S rRNA m7G methyltransferase</shortName>
    </alternativeName>
</protein>
<dbReference type="SUPFAM" id="SSF53335">
    <property type="entry name" value="S-adenosyl-L-methionine-dependent methyltransferases"/>
    <property type="match status" value="1"/>
</dbReference>
<dbReference type="CDD" id="cd02440">
    <property type="entry name" value="AdoMet_MTases"/>
    <property type="match status" value="1"/>
</dbReference>